<organism evidence="1 2">
    <name type="scientific">Methylorubrum extorquens</name>
    <name type="common">Methylobacterium dichloromethanicum</name>
    <name type="synonym">Methylobacterium extorquens</name>
    <dbReference type="NCBI Taxonomy" id="408"/>
    <lineage>
        <taxon>Bacteria</taxon>
        <taxon>Pseudomonadati</taxon>
        <taxon>Pseudomonadota</taxon>
        <taxon>Alphaproteobacteria</taxon>
        <taxon>Hyphomicrobiales</taxon>
        <taxon>Methylobacteriaceae</taxon>
        <taxon>Methylorubrum</taxon>
    </lineage>
</organism>
<comment type="caution">
    <text evidence="1">The sequence shown here is derived from an EMBL/GenBank/DDBJ whole genome shotgun (WGS) entry which is preliminary data.</text>
</comment>
<evidence type="ECO:0000313" key="1">
    <source>
        <dbReference type="EMBL" id="OHV14958.1"/>
    </source>
</evidence>
<name>A0A1S1NW73_METEX</name>
<reference evidence="1 2" key="1">
    <citation type="submission" date="2016-10" db="EMBL/GenBank/DDBJ databases">
        <title>Draft genome sequence of Methylobacterium extorquens CP3, a seed endophyte of Crotalaria pumila with plant growth-promoting and metal tolerance properties.</title>
        <authorList>
            <person name="Sanchez-Lopez A.S."/>
            <person name="Van Hamme J.D."/>
            <person name="Thijs S."/>
            <person name="Mcammond B.M."/>
            <person name="Stevens V."/>
            <person name="Gonzalez-Chavez M.D.C."/>
            <person name="Vangronsveld J."/>
        </authorList>
    </citation>
    <scope>NUCLEOTIDE SEQUENCE [LARGE SCALE GENOMIC DNA]</scope>
    <source>
        <strain evidence="1 2">CP3</strain>
    </source>
</reference>
<accession>A0A1S1NW73</accession>
<sequence>MRVSGAPRAELIPLAKVVMRVLHSIGRACGNGLRFSVGGLIAALDGLTLLVGRASDRFDAHWAQRTPQLRSRRRHDGPRPLDLPFLHL</sequence>
<dbReference type="AlphaFoldDB" id="A0A1S1NW73"/>
<proteinExistence type="predicted"/>
<dbReference type="Proteomes" id="UP000180215">
    <property type="component" value="Unassembled WGS sequence"/>
</dbReference>
<protein>
    <submittedName>
        <fullName evidence="1">Uncharacterized protein</fullName>
    </submittedName>
</protein>
<dbReference type="EMBL" id="MNAO01000382">
    <property type="protein sequence ID" value="OHV14958.1"/>
    <property type="molecule type" value="Genomic_DNA"/>
</dbReference>
<evidence type="ECO:0000313" key="2">
    <source>
        <dbReference type="Proteomes" id="UP000180215"/>
    </source>
</evidence>
<gene>
    <name evidence="1" type="ORF">BK022_22535</name>
</gene>